<comment type="similarity">
    <text evidence="1 7">Belongs to the UPF0758 family.</text>
</comment>
<dbReference type="PANTHER" id="PTHR30471">
    <property type="entry name" value="DNA REPAIR PROTEIN RADC"/>
    <property type="match status" value="1"/>
</dbReference>
<evidence type="ECO:0000256" key="3">
    <source>
        <dbReference type="ARBA" id="ARBA00022723"/>
    </source>
</evidence>
<dbReference type="Pfam" id="PF20582">
    <property type="entry name" value="UPF0758_N"/>
    <property type="match status" value="1"/>
</dbReference>
<dbReference type="PANTHER" id="PTHR30471:SF3">
    <property type="entry name" value="UPF0758 PROTEIN YEES-RELATED"/>
    <property type="match status" value="1"/>
</dbReference>
<dbReference type="EMBL" id="VBWP01000002">
    <property type="protein sequence ID" value="TLG76633.1"/>
    <property type="molecule type" value="Genomic_DNA"/>
</dbReference>
<dbReference type="NCBIfam" id="NF000642">
    <property type="entry name" value="PRK00024.1"/>
    <property type="match status" value="1"/>
</dbReference>
<organism evidence="9 10">
    <name type="scientific">Culicoidibacter larvae</name>
    <dbReference type="NCBI Taxonomy" id="2579976"/>
    <lineage>
        <taxon>Bacteria</taxon>
        <taxon>Bacillati</taxon>
        <taxon>Bacillota</taxon>
        <taxon>Culicoidibacteria</taxon>
        <taxon>Culicoidibacterales</taxon>
        <taxon>Culicoidibacteraceae</taxon>
        <taxon>Culicoidibacter</taxon>
    </lineage>
</organism>
<name>A0A5R8QGP1_9FIRM</name>
<dbReference type="InterPro" id="IPR046778">
    <property type="entry name" value="UPF0758_N"/>
</dbReference>
<dbReference type="FunCoup" id="A0A5R8QGP1">
    <property type="interactions" value="161"/>
</dbReference>
<dbReference type="InterPro" id="IPR037518">
    <property type="entry name" value="MPN"/>
</dbReference>
<dbReference type="SUPFAM" id="SSF47781">
    <property type="entry name" value="RuvA domain 2-like"/>
    <property type="match status" value="1"/>
</dbReference>
<comment type="caution">
    <text evidence="9">The sequence shown here is derived from an EMBL/GenBank/DDBJ whole genome shotgun (WGS) entry which is preliminary data.</text>
</comment>
<dbReference type="InParanoid" id="A0A5R8QGP1"/>
<dbReference type="GO" id="GO:0006508">
    <property type="term" value="P:proteolysis"/>
    <property type="evidence" value="ECO:0007669"/>
    <property type="project" value="UniProtKB-KW"/>
</dbReference>
<keyword evidence="10" id="KW-1185">Reference proteome</keyword>
<evidence type="ECO:0000256" key="7">
    <source>
        <dbReference type="RuleBase" id="RU003797"/>
    </source>
</evidence>
<keyword evidence="2" id="KW-0645">Protease</keyword>
<proteinExistence type="inferred from homology"/>
<evidence type="ECO:0000256" key="5">
    <source>
        <dbReference type="ARBA" id="ARBA00022833"/>
    </source>
</evidence>
<dbReference type="InterPro" id="IPR020891">
    <property type="entry name" value="UPF0758_CS"/>
</dbReference>
<dbReference type="InterPro" id="IPR010994">
    <property type="entry name" value="RuvA_2-like"/>
</dbReference>
<keyword evidence="6" id="KW-0482">Metalloprotease</keyword>
<sequence>MVVKEVDKRLGYSDYPRERCFFHGVEALNTYELLAIILRTGTKSASVIDLARTTVEHFGGLRGLSKLSIQDLEKIHGIGTSKAITILAAIELGKRIYKTDRVQAIKISDPLTCAEQFYDTCKFMDQEQFWVVGLDVRNNLLAKKSLYTGGLNTVSIHSRDIFRYAVSIGAASIICIHNHPSGDPEPSEDDVVVTRKLIEASHIIGIPILDHIIIGHDSYISLKESGYV</sequence>
<evidence type="ECO:0000256" key="4">
    <source>
        <dbReference type="ARBA" id="ARBA00022801"/>
    </source>
</evidence>
<reference evidence="9 10" key="1">
    <citation type="submission" date="2019-05" db="EMBL/GenBank/DDBJ databases">
        <title>Culicoidintestinum kansasii gen. nov., sp. nov. from the gastrointestinal tract of the biting midge, Culicoides sonorensis.</title>
        <authorList>
            <person name="Neupane S."/>
            <person name="Ghosh A."/>
            <person name="Gunther S."/>
            <person name="Martin K."/>
            <person name="Zurek L."/>
        </authorList>
    </citation>
    <scope>NUCLEOTIDE SEQUENCE [LARGE SCALE GENOMIC DNA]</scope>
    <source>
        <strain evidence="9 10">CS-1</strain>
    </source>
</reference>
<evidence type="ECO:0000313" key="10">
    <source>
        <dbReference type="Proteomes" id="UP000306912"/>
    </source>
</evidence>
<dbReference type="NCBIfam" id="TIGR00608">
    <property type="entry name" value="radc"/>
    <property type="match status" value="1"/>
</dbReference>
<dbReference type="InterPro" id="IPR025657">
    <property type="entry name" value="RadC_JAB"/>
</dbReference>
<dbReference type="OrthoDB" id="9804482at2"/>
<dbReference type="Proteomes" id="UP000306912">
    <property type="component" value="Unassembled WGS sequence"/>
</dbReference>
<keyword evidence="4" id="KW-0378">Hydrolase</keyword>
<evidence type="ECO:0000259" key="8">
    <source>
        <dbReference type="PROSITE" id="PS50249"/>
    </source>
</evidence>
<dbReference type="RefSeq" id="WP_138190270.1">
    <property type="nucleotide sequence ID" value="NZ_VBWP01000002.1"/>
</dbReference>
<dbReference type="PROSITE" id="PS50249">
    <property type="entry name" value="MPN"/>
    <property type="match status" value="1"/>
</dbReference>
<protein>
    <submittedName>
        <fullName evidence="9">JAB domain-containing protein</fullName>
    </submittedName>
</protein>
<feature type="domain" description="MPN" evidence="8">
    <location>
        <begin position="106"/>
        <end position="228"/>
    </location>
</feature>
<dbReference type="AlphaFoldDB" id="A0A5R8QGP1"/>
<dbReference type="SUPFAM" id="SSF102712">
    <property type="entry name" value="JAB1/MPN domain"/>
    <property type="match status" value="1"/>
</dbReference>
<accession>A0A5R8QGP1</accession>
<dbReference type="Pfam" id="PF04002">
    <property type="entry name" value="RadC"/>
    <property type="match status" value="1"/>
</dbReference>
<evidence type="ECO:0000256" key="2">
    <source>
        <dbReference type="ARBA" id="ARBA00022670"/>
    </source>
</evidence>
<dbReference type="PROSITE" id="PS01302">
    <property type="entry name" value="UPF0758"/>
    <property type="match status" value="1"/>
</dbReference>
<gene>
    <name evidence="9" type="ORF">FEZ08_03185</name>
</gene>
<evidence type="ECO:0000313" key="9">
    <source>
        <dbReference type="EMBL" id="TLG76633.1"/>
    </source>
</evidence>
<evidence type="ECO:0000256" key="1">
    <source>
        <dbReference type="ARBA" id="ARBA00010243"/>
    </source>
</evidence>
<keyword evidence="3" id="KW-0479">Metal-binding</keyword>
<dbReference type="InterPro" id="IPR001405">
    <property type="entry name" value="UPF0758"/>
</dbReference>
<evidence type="ECO:0000256" key="6">
    <source>
        <dbReference type="ARBA" id="ARBA00023049"/>
    </source>
</evidence>
<dbReference type="Gene3D" id="3.40.140.10">
    <property type="entry name" value="Cytidine Deaminase, domain 2"/>
    <property type="match status" value="1"/>
</dbReference>
<dbReference type="GO" id="GO:0046872">
    <property type="term" value="F:metal ion binding"/>
    <property type="evidence" value="ECO:0007669"/>
    <property type="project" value="UniProtKB-KW"/>
</dbReference>
<keyword evidence="5" id="KW-0862">Zinc</keyword>
<dbReference type="CDD" id="cd08071">
    <property type="entry name" value="MPN_DUF2466"/>
    <property type="match status" value="1"/>
</dbReference>
<dbReference type="GO" id="GO:0008237">
    <property type="term" value="F:metallopeptidase activity"/>
    <property type="evidence" value="ECO:0007669"/>
    <property type="project" value="UniProtKB-KW"/>
</dbReference>